<organism evidence="11 12">
    <name type="scientific">Candidatus Daviesbacteria bacterium RIFCSPHIGHO2_02_FULL_39_12</name>
    <dbReference type="NCBI Taxonomy" id="1797770"/>
    <lineage>
        <taxon>Bacteria</taxon>
        <taxon>Candidatus Daviesiibacteriota</taxon>
    </lineage>
</organism>
<dbReference type="CDD" id="cd00165">
    <property type="entry name" value="S4"/>
    <property type="match status" value="1"/>
</dbReference>
<evidence type="ECO:0000256" key="2">
    <source>
        <dbReference type="ARBA" id="ARBA00022730"/>
    </source>
</evidence>
<evidence type="ECO:0000256" key="6">
    <source>
        <dbReference type="ARBA" id="ARBA00035254"/>
    </source>
</evidence>
<evidence type="ECO:0000256" key="8">
    <source>
        <dbReference type="RuleBase" id="RU003699"/>
    </source>
</evidence>
<dbReference type="GO" id="GO:0042274">
    <property type="term" value="P:ribosomal small subunit biogenesis"/>
    <property type="evidence" value="ECO:0007669"/>
    <property type="project" value="TreeGrafter"/>
</dbReference>
<dbReference type="InterPro" id="IPR018079">
    <property type="entry name" value="Ribosomal_uS4_CS"/>
</dbReference>
<evidence type="ECO:0000256" key="3">
    <source>
        <dbReference type="ARBA" id="ARBA00022884"/>
    </source>
</evidence>
<dbReference type="Proteomes" id="UP000177042">
    <property type="component" value="Unassembled WGS sequence"/>
</dbReference>
<dbReference type="FunFam" id="3.10.290.10:FF:000001">
    <property type="entry name" value="30S ribosomal protein S4"/>
    <property type="match status" value="1"/>
</dbReference>
<keyword evidence="5 7" id="KW-0687">Ribonucleoprotein</keyword>
<dbReference type="InterPro" id="IPR036986">
    <property type="entry name" value="S4_RNA-bd_sf"/>
</dbReference>
<protein>
    <recommendedName>
        <fullName evidence="6 7">Small ribosomal subunit protein uS4</fullName>
    </recommendedName>
</protein>
<evidence type="ECO:0000256" key="1">
    <source>
        <dbReference type="ARBA" id="ARBA00007465"/>
    </source>
</evidence>
<gene>
    <name evidence="7" type="primary">rpsD</name>
    <name evidence="11" type="ORF">A3C26_03430</name>
</gene>
<dbReference type="PANTHER" id="PTHR11831:SF4">
    <property type="entry name" value="SMALL RIBOSOMAL SUBUNIT PROTEIN US4M"/>
    <property type="match status" value="1"/>
</dbReference>
<dbReference type="NCBIfam" id="TIGR01017">
    <property type="entry name" value="rpsD_bact"/>
    <property type="match status" value="1"/>
</dbReference>
<comment type="similarity">
    <text evidence="1 7 8">Belongs to the universal ribosomal protein uS4 family.</text>
</comment>
<dbReference type="AlphaFoldDB" id="A0A1F5JD12"/>
<dbReference type="PROSITE" id="PS50889">
    <property type="entry name" value="S4"/>
    <property type="match status" value="1"/>
</dbReference>
<evidence type="ECO:0000313" key="11">
    <source>
        <dbReference type="EMBL" id="OGE26448.1"/>
    </source>
</evidence>
<keyword evidence="2 7" id="KW-0699">rRNA-binding</keyword>
<dbReference type="Gene3D" id="3.10.290.10">
    <property type="entry name" value="RNA-binding S4 domain"/>
    <property type="match status" value="1"/>
</dbReference>
<evidence type="ECO:0000256" key="4">
    <source>
        <dbReference type="ARBA" id="ARBA00022980"/>
    </source>
</evidence>
<evidence type="ECO:0000259" key="10">
    <source>
        <dbReference type="SMART" id="SM01390"/>
    </source>
</evidence>
<dbReference type="InterPro" id="IPR001912">
    <property type="entry name" value="Ribosomal_uS4_N"/>
</dbReference>
<dbReference type="Pfam" id="PF00163">
    <property type="entry name" value="Ribosomal_S4"/>
    <property type="match status" value="1"/>
</dbReference>
<comment type="subunit">
    <text evidence="7">Part of the 30S ribosomal subunit. Contacts protein S5. The interaction surface between S4 and S5 is involved in control of translational fidelity.</text>
</comment>
<comment type="function">
    <text evidence="7">With S5 and S12 plays an important role in translational accuracy.</text>
</comment>
<comment type="function">
    <text evidence="7">One of the primary rRNA binding proteins, it binds directly to 16S rRNA where it nucleates assembly of the body of the 30S subunit.</text>
</comment>
<dbReference type="Gene3D" id="1.10.1050.10">
    <property type="entry name" value="Ribosomal Protein S4 Delta 41, Chain A, domain 1"/>
    <property type="match status" value="1"/>
</dbReference>
<dbReference type="InterPro" id="IPR005709">
    <property type="entry name" value="Ribosomal_uS4_bac-type"/>
</dbReference>
<feature type="domain" description="Small ribosomal subunit protein uS4 N-terminal" evidence="10">
    <location>
        <begin position="3"/>
        <end position="92"/>
    </location>
</feature>
<keyword evidence="4 7" id="KW-0689">Ribosomal protein</keyword>
<reference evidence="11 12" key="1">
    <citation type="journal article" date="2016" name="Nat. Commun.">
        <title>Thousands of microbial genomes shed light on interconnected biogeochemical processes in an aquifer system.</title>
        <authorList>
            <person name="Anantharaman K."/>
            <person name="Brown C.T."/>
            <person name="Hug L.A."/>
            <person name="Sharon I."/>
            <person name="Castelle C.J."/>
            <person name="Probst A.J."/>
            <person name="Thomas B.C."/>
            <person name="Singh A."/>
            <person name="Wilkins M.J."/>
            <person name="Karaoz U."/>
            <person name="Brodie E.L."/>
            <person name="Williams K.H."/>
            <person name="Hubbard S.S."/>
            <person name="Banfield J.F."/>
        </authorList>
    </citation>
    <scope>NUCLEOTIDE SEQUENCE [LARGE SCALE GENOMIC DNA]</scope>
</reference>
<dbReference type="GO" id="GO:0019843">
    <property type="term" value="F:rRNA binding"/>
    <property type="evidence" value="ECO:0007669"/>
    <property type="project" value="UniProtKB-UniRule"/>
</dbReference>
<dbReference type="InterPro" id="IPR022801">
    <property type="entry name" value="Ribosomal_uS4"/>
</dbReference>
<proteinExistence type="inferred from homology"/>
<evidence type="ECO:0000313" key="12">
    <source>
        <dbReference type="Proteomes" id="UP000177042"/>
    </source>
</evidence>
<sequence>MARYTGPKRRLSRREGLPLFSKDIKALERGVLPPGQHGAKMRRRLSEYGLQLREKQKTKRLYGILEKQFKGYVQKAAKVKGATGLSLLQNLETRLDNIVFKLGFANSRAFSRQLVTHGHIRVDNEKVTIPSYLVKIGQTIALSDQIRDNTQVQNSLEESKTLPGWLERKATIGKVLRDPKREEMEQSIDEQLIVEYYSR</sequence>
<dbReference type="GO" id="GO:0006412">
    <property type="term" value="P:translation"/>
    <property type="evidence" value="ECO:0007669"/>
    <property type="project" value="UniProtKB-UniRule"/>
</dbReference>
<dbReference type="PANTHER" id="PTHR11831">
    <property type="entry name" value="30S 40S RIBOSOMAL PROTEIN"/>
    <property type="match status" value="1"/>
</dbReference>
<keyword evidence="3 7" id="KW-0694">RNA-binding</keyword>
<evidence type="ECO:0000256" key="5">
    <source>
        <dbReference type="ARBA" id="ARBA00023274"/>
    </source>
</evidence>
<feature type="domain" description="RNA-binding S4" evidence="9">
    <location>
        <begin position="93"/>
        <end position="151"/>
    </location>
</feature>
<accession>A0A1F5JD12</accession>
<dbReference type="SMART" id="SM01390">
    <property type="entry name" value="Ribosomal_S4"/>
    <property type="match status" value="1"/>
</dbReference>
<dbReference type="SMART" id="SM00363">
    <property type="entry name" value="S4"/>
    <property type="match status" value="1"/>
</dbReference>
<dbReference type="HAMAP" id="MF_01306_B">
    <property type="entry name" value="Ribosomal_uS4_B"/>
    <property type="match status" value="1"/>
</dbReference>
<dbReference type="InterPro" id="IPR002942">
    <property type="entry name" value="S4_RNA-bd"/>
</dbReference>
<dbReference type="Pfam" id="PF01479">
    <property type="entry name" value="S4"/>
    <property type="match status" value="1"/>
</dbReference>
<dbReference type="EMBL" id="MFCX01000010">
    <property type="protein sequence ID" value="OGE26448.1"/>
    <property type="molecule type" value="Genomic_DNA"/>
</dbReference>
<dbReference type="NCBIfam" id="NF003717">
    <property type="entry name" value="PRK05327.1"/>
    <property type="match status" value="1"/>
</dbReference>
<comment type="caution">
    <text evidence="11">The sequence shown here is derived from an EMBL/GenBank/DDBJ whole genome shotgun (WGS) entry which is preliminary data.</text>
</comment>
<name>A0A1F5JD12_9BACT</name>
<dbReference type="SUPFAM" id="SSF55174">
    <property type="entry name" value="Alpha-L RNA-binding motif"/>
    <property type="match status" value="1"/>
</dbReference>
<evidence type="ECO:0000259" key="9">
    <source>
        <dbReference type="SMART" id="SM00363"/>
    </source>
</evidence>
<evidence type="ECO:0000256" key="7">
    <source>
        <dbReference type="HAMAP-Rule" id="MF_01306"/>
    </source>
</evidence>
<dbReference type="GO" id="GO:0015935">
    <property type="term" value="C:small ribosomal subunit"/>
    <property type="evidence" value="ECO:0007669"/>
    <property type="project" value="InterPro"/>
</dbReference>
<dbReference type="GO" id="GO:0003735">
    <property type="term" value="F:structural constituent of ribosome"/>
    <property type="evidence" value="ECO:0007669"/>
    <property type="project" value="InterPro"/>
</dbReference>
<dbReference type="PROSITE" id="PS00632">
    <property type="entry name" value="RIBOSOMAL_S4"/>
    <property type="match status" value="1"/>
</dbReference>